<sequence length="358" mass="41295">MKNAELYFHIEHLAKNSILPEIEKRQDAARKVNVSPHHTIQLAQLETHPESGVIEVQLEITALDHVSNYVLQKAFNSIVEDIKFDDLLPEQLKAFQFDPSSLYCHSSKLDEMCKEAQRHQEYDQYEVWVSYKHSLLYKLPPTAEKDLLKVIKADLQARKKMAAKEKNTFSEITSINFKFEHHGKVHHCSLNPLTQKLGFANSYDENGNKLAAHNLTWHSWRTPTVDLSELFKGIHTNTALKAVLKSHLVKGAKITALTTTRFKFTDYYSFYRSYKLIRLYANIGDYHNPVLAIVDIHKSGEIVILNERGVDITTTDDRAKSIVNQLQAVHKELFCSNKHYAKSILTFHHLSVYHRVFS</sequence>
<proteinExistence type="predicted"/>
<name>A0A6C0Y7I2_9GAMM</name>
<dbReference type="EMBL" id="CP044458">
    <property type="protein sequence ID" value="QIC72096.1"/>
    <property type="molecule type" value="Genomic_DNA"/>
</dbReference>
<dbReference type="AlphaFoldDB" id="A0A6C0Y7I2"/>
<accession>A0A6C0Y7I2</accession>
<dbReference type="RefSeq" id="WP_163146655.1">
    <property type="nucleotide sequence ID" value="NZ_CP044458.1"/>
</dbReference>
<keyword evidence="1" id="KW-0614">Plasmid</keyword>
<geneLocation type="plasmid" evidence="2">
    <name>pb18-3</name>
</geneLocation>
<gene>
    <name evidence="1" type="ORF">FSC09_17205</name>
</gene>
<evidence type="ECO:0000313" key="2">
    <source>
        <dbReference type="Proteomes" id="UP000503440"/>
    </source>
</evidence>
<dbReference type="Proteomes" id="UP000503440">
    <property type="component" value="Plasmid pB18-3"/>
</dbReference>
<organism evidence="1 2">
    <name type="scientific">Acinetobacter indicus</name>
    <dbReference type="NCBI Taxonomy" id="756892"/>
    <lineage>
        <taxon>Bacteria</taxon>
        <taxon>Pseudomonadati</taxon>
        <taxon>Pseudomonadota</taxon>
        <taxon>Gammaproteobacteria</taxon>
        <taxon>Moraxellales</taxon>
        <taxon>Moraxellaceae</taxon>
        <taxon>Acinetobacter</taxon>
    </lineage>
</organism>
<reference evidence="1 2" key="1">
    <citation type="submission" date="2019-09" db="EMBL/GenBank/DDBJ databases">
        <title>Non-baumannii Acinetobacter spp. carrying blaNDM-1 isolated in China.</title>
        <authorList>
            <person name="Cui C."/>
            <person name="Chen C."/>
            <person name="Sun J."/>
            <person name="Liu Y."/>
        </authorList>
    </citation>
    <scope>NUCLEOTIDE SEQUENCE [LARGE SCALE GENOMIC DNA]</scope>
    <source>
        <strain evidence="1 2">B18</strain>
        <plasmid evidence="2">pb18-3</plasmid>
    </source>
</reference>
<protein>
    <submittedName>
        <fullName evidence="1">Uncharacterized protein</fullName>
    </submittedName>
</protein>
<evidence type="ECO:0000313" key="1">
    <source>
        <dbReference type="EMBL" id="QIC72096.1"/>
    </source>
</evidence>